<dbReference type="Gene3D" id="1.10.10.60">
    <property type="entry name" value="Homeodomain-like"/>
    <property type="match status" value="2"/>
</dbReference>
<dbReference type="Proteomes" id="UP001436297">
    <property type="component" value="Chromosome"/>
</dbReference>
<evidence type="ECO:0000256" key="3">
    <source>
        <dbReference type="ARBA" id="ARBA00023163"/>
    </source>
</evidence>
<feature type="domain" description="HTH araC/xylS-type" evidence="4">
    <location>
        <begin position="8"/>
        <end position="106"/>
    </location>
</feature>
<evidence type="ECO:0000313" key="6">
    <source>
        <dbReference type="Proteomes" id="UP001436297"/>
    </source>
</evidence>
<dbReference type="SMART" id="SM00342">
    <property type="entry name" value="HTH_ARAC"/>
    <property type="match status" value="1"/>
</dbReference>
<sequence>MDVIKQIQQAIVYIEDHLPDRVQLQELSDYVNLSPFHLDQSFKMIVGQSPSEYAHARRMTLAANDLIHGSSRLIDIAKKYKYKDANAFANDFSDFHGVSPIQVNTKRDQLNMKSRLYIKLSVTEQSPYPYRLEQNEGISLVGYSKYLDASELEDPFKVPDLLEDLQFDGIIDDIKRYNDISPHELFVVNCPLDEGMEIFVGVPSERYPDHLESRFLPERQYAKFNLQGELDYVVNEAWYYIETTLQMTLPYERNSLYIEVYPLDFSFEDSFNKVQLWMPVNKKN</sequence>
<accession>A0ABZ3ECT9</accession>
<dbReference type="SMART" id="SM00871">
    <property type="entry name" value="AraC_E_bind"/>
    <property type="match status" value="1"/>
</dbReference>
<keyword evidence="2" id="KW-0238">DNA-binding</keyword>
<dbReference type="Pfam" id="PF14526">
    <property type="entry name" value="Cass2"/>
    <property type="match status" value="1"/>
</dbReference>
<dbReference type="Gene3D" id="3.20.80.10">
    <property type="entry name" value="Regulatory factor, effector binding domain"/>
    <property type="match status" value="1"/>
</dbReference>
<dbReference type="Pfam" id="PF12833">
    <property type="entry name" value="HTH_18"/>
    <property type="match status" value="1"/>
</dbReference>
<dbReference type="SUPFAM" id="SSF46689">
    <property type="entry name" value="Homeodomain-like"/>
    <property type="match status" value="2"/>
</dbReference>
<dbReference type="PROSITE" id="PS01124">
    <property type="entry name" value="HTH_ARAC_FAMILY_2"/>
    <property type="match status" value="1"/>
</dbReference>
<evidence type="ECO:0000256" key="1">
    <source>
        <dbReference type="ARBA" id="ARBA00023015"/>
    </source>
</evidence>
<dbReference type="EMBL" id="CP128355">
    <property type="protein sequence ID" value="XAF70139.1"/>
    <property type="molecule type" value="Genomic_DNA"/>
</dbReference>
<name>A0ABZ3ECT9_9STAP</name>
<evidence type="ECO:0000256" key="2">
    <source>
        <dbReference type="ARBA" id="ARBA00023125"/>
    </source>
</evidence>
<organism evidence="5 6">
    <name type="scientific">Staphylococcus hsinchuensis</name>
    <dbReference type="NCBI Taxonomy" id="3051183"/>
    <lineage>
        <taxon>Bacteria</taxon>
        <taxon>Bacillati</taxon>
        <taxon>Bacillota</taxon>
        <taxon>Bacilli</taxon>
        <taxon>Bacillales</taxon>
        <taxon>Staphylococcaceae</taxon>
        <taxon>Staphylococcus</taxon>
    </lineage>
</organism>
<dbReference type="SUPFAM" id="SSF55136">
    <property type="entry name" value="Probable bacterial effector-binding domain"/>
    <property type="match status" value="1"/>
</dbReference>
<evidence type="ECO:0000259" key="4">
    <source>
        <dbReference type="PROSITE" id="PS01124"/>
    </source>
</evidence>
<dbReference type="PANTHER" id="PTHR47504">
    <property type="entry name" value="RIGHT ORIGIN-BINDING PROTEIN"/>
    <property type="match status" value="1"/>
</dbReference>
<dbReference type="InterPro" id="IPR009057">
    <property type="entry name" value="Homeodomain-like_sf"/>
</dbReference>
<dbReference type="InterPro" id="IPR029441">
    <property type="entry name" value="Cass2"/>
</dbReference>
<keyword evidence="1" id="KW-0805">Transcription regulation</keyword>
<dbReference type="InterPro" id="IPR018060">
    <property type="entry name" value="HTH_AraC"/>
</dbReference>
<keyword evidence="6" id="KW-1185">Reference proteome</keyword>
<dbReference type="InterPro" id="IPR011256">
    <property type="entry name" value="Reg_factor_effector_dom_sf"/>
</dbReference>
<proteinExistence type="predicted"/>
<keyword evidence="3" id="KW-0804">Transcription</keyword>
<gene>
    <name evidence="5" type="ORF">QQM35_08680</name>
</gene>
<protein>
    <submittedName>
        <fullName evidence="5">AraC family transcriptional regulator</fullName>
    </submittedName>
</protein>
<dbReference type="InterPro" id="IPR010499">
    <property type="entry name" value="AraC_E-bd"/>
</dbReference>
<dbReference type="RefSeq" id="WP_251520743.1">
    <property type="nucleotide sequence ID" value="NZ_CP128355.1"/>
</dbReference>
<reference evidence="5 6" key="1">
    <citation type="journal article" date="2024" name="Pathogens">
        <title>Staphylococcus hsinchuensis sp. nov., Isolated from Soymilk.</title>
        <authorList>
            <person name="Wang Y.T."/>
            <person name="Lin Y.C."/>
            <person name="Hsieh Y.H."/>
            <person name="Lin Y.T."/>
            <person name="Hamada M."/>
            <person name="Chen C.C."/>
            <person name="Liou J.S."/>
            <person name="Lee A.Y."/>
            <person name="Zhang W.L."/>
            <person name="Chen Y.T."/>
            <person name="Huang C.H."/>
        </authorList>
    </citation>
    <scope>NUCLEOTIDE SEQUENCE [LARGE SCALE GENOMIC DNA]</scope>
    <source>
        <strain evidence="5 6">H164</strain>
    </source>
</reference>
<dbReference type="PANTHER" id="PTHR47504:SF5">
    <property type="entry name" value="RIGHT ORIGIN-BINDING PROTEIN"/>
    <property type="match status" value="1"/>
</dbReference>
<dbReference type="InterPro" id="IPR050959">
    <property type="entry name" value="MarA-like"/>
</dbReference>
<evidence type="ECO:0000313" key="5">
    <source>
        <dbReference type="EMBL" id="XAF70139.1"/>
    </source>
</evidence>